<proteinExistence type="predicted"/>
<sequence>MGGKLAPKKYILAKNYECKSQLLHEIKIHLCPVQNFSPKPRPAQDPVSNKDAANKEAGDKNIAAQTFTFRELATATKNFRQECLIGEGGFGRVYKGKLEKSGQAQPVFREPNRYPQLVDPLIEGQYPVRAMNQAVAVAAMCLQEEPGVRPLITDVVTALSFLGNGQDSGTNIPPNAAPLLTTPPVQEMTSDVNGDEGDYDDIQWQRRKEVAEAIQWGTNSRHVESGCASASSL</sequence>
<protein>
    <submittedName>
        <fullName evidence="1">Uncharacterized protein</fullName>
    </submittedName>
</protein>
<comment type="caution">
    <text evidence="1">The sequence shown here is derived from an EMBL/GenBank/DDBJ whole genome shotgun (WGS) entry which is preliminary data.</text>
</comment>
<accession>A0ACC0ZMG6</accession>
<evidence type="ECO:0000313" key="2">
    <source>
        <dbReference type="Proteomes" id="UP001163603"/>
    </source>
</evidence>
<dbReference type="EMBL" id="CM047736">
    <property type="protein sequence ID" value="KAJ0053323.1"/>
    <property type="molecule type" value="Genomic_DNA"/>
</dbReference>
<evidence type="ECO:0000313" key="1">
    <source>
        <dbReference type="EMBL" id="KAJ0053323.1"/>
    </source>
</evidence>
<dbReference type="Proteomes" id="UP001163603">
    <property type="component" value="Chromosome 1"/>
</dbReference>
<gene>
    <name evidence="1" type="ORF">Pint_01568</name>
</gene>
<organism evidence="1 2">
    <name type="scientific">Pistacia integerrima</name>
    <dbReference type="NCBI Taxonomy" id="434235"/>
    <lineage>
        <taxon>Eukaryota</taxon>
        <taxon>Viridiplantae</taxon>
        <taxon>Streptophyta</taxon>
        <taxon>Embryophyta</taxon>
        <taxon>Tracheophyta</taxon>
        <taxon>Spermatophyta</taxon>
        <taxon>Magnoliopsida</taxon>
        <taxon>eudicotyledons</taxon>
        <taxon>Gunneridae</taxon>
        <taxon>Pentapetalae</taxon>
        <taxon>rosids</taxon>
        <taxon>malvids</taxon>
        <taxon>Sapindales</taxon>
        <taxon>Anacardiaceae</taxon>
        <taxon>Pistacia</taxon>
    </lineage>
</organism>
<name>A0ACC0ZMG6_9ROSI</name>
<reference evidence="2" key="1">
    <citation type="journal article" date="2023" name="G3 (Bethesda)">
        <title>Genome assembly and association tests identify interacting loci associated with vigor, precocity, and sex in interspecific pistachio rootstocks.</title>
        <authorList>
            <person name="Palmer W."/>
            <person name="Jacygrad E."/>
            <person name="Sagayaradj S."/>
            <person name="Cavanaugh K."/>
            <person name="Han R."/>
            <person name="Bertier L."/>
            <person name="Beede B."/>
            <person name="Kafkas S."/>
            <person name="Golino D."/>
            <person name="Preece J."/>
            <person name="Michelmore R."/>
        </authorList>
    </citation>
    <scope>NUCLEOTIDE SEQUENCE [LARGE SCALE GENOMIC DNA]</scope>
</reference>
<keyword evidence="2" id="KW-1185">Reference proteome</keyword>